<evidence type="ECO:0000313" key="3">
    <source>
        <dbReference type="Proteomes" id="UP001157006"/>
    </source>
</evidence>
<proteinExistence type="predicted"/>
<name>A0AAV0YDH8_VICFA</name>
<accession>A0AAV0YDH8</accession>
<sequence length="113" mass="12501">MSSSSFVSKGAGDFIFIFSSDELICIFLEGVGVSYLGDKDHIILEDNPIGLLPSLIVVLLLLSLPYQRHEGFGDSPFFIFYASYLSTLSFLHPTLSSTKETELKEGTLMHNSF</sequence>
<evidence type="ECO:0000313" key="2">
    <source>
        <dbReference type="EMBL" id="CAI8583991.1"/>
    </source>
</evidence>
<keyword evidence="1" id="KW-0472">Membrane</keyword>
<keyword evidence="1" id="KW-1133">Transmembrane helix</keyword>
<feature type="transmembrane region" description="Helical" evidence="1">
    <location>
        <begin position="14"/>
        <end position="37"/>
    </location>
</feature>
<dbReference type="Proteomes" id="UP001157006">
    <property type="component" value="Unassembled WGS sequence"/>
</dbReference>
<reference evidence="2 3" key="1">
    <citation type="submission" date="2023-01" db="EMBL/GenBank/DDBJ databases">
        <authorList>
            <person name="Kreplak J."/>
        </authorList>
    </citation>
    <scope>NUCLEOTIDE SEQUENCE [LARGE SCALE GENOMIC DNA]</scope>
</reference>
<keyword evidence="3" id="KW-1185">Reference proteome</keyword>
<organism evidence="2 3">
    <name type="scientific">Vicia faba</name>
    <name type="common">Broad bean</name>
    <name type="synonym">Faba vulgaris</name>
    <dbReference type="NCBI Taxonomy" id="3906"/>
    <lineage>
        <taxon>Eukaryota</taxon>
        <taxon>Viridiplantae</taxon>
        <taxon>Streptophyta</taxon>
        <taxon>Embryophyta</taxon>
        <taxon>Tracheophyta</taxon>
        <taxon>Spermatophyta</taxon>
        <taxon>Magnoliopsida</taxon>
        <taxon>eudicotyledons</taxon>
        <taxon>Gunneridae</taxon>
        <taxon>Pentapetalae</taxon>
        <taxon>rosids</taxon>
        <taxon>fabids</taxon>
        <taxon>Fabales</taxon>
        <taxon>Fabaceae</taxon>
        <taxon>Papilionoideae</taxon>
        <taxon>50 kb inversion clade</taxon>
        <taxon>NPAAA clade</taxon>
        <taxon>Hologalegina</taxon>
        <taxon>IRL clade</taxon>
        <taxon>Fabeae</taxon>
        <taxon>Vicia</taxon>
    </lineage>
</organism>
<feature type="transmembrane region" description="Helical" evidence="1">
    <location>
        <begin position="78"/>
        <end position="95"/>
    </location>
</feature>
<feature type="transmembrane region" description="Helical" evidence="1">
    <location>
        <begin position="49"/>
        <end position="66"/>
    </location>
</feature>
<keyword evidence="1" id="KW-0812">Transmembrane</keyword>
<protein>
    <submittedName>
        <fullName evidence="2">Uncharacterized protein</fullName>
    </submittedName>
</protein>
<dbReference type="EMBL" id="CATIWC010001270">
    <property type="protein sequence ID" value="CAI8583991.1"/>
    <property type="molecule type" value="Genomic_DNA"/>
</dbReference>
<gene>
    <name evidence="2" type="ORF">VFH_U053600</name>
</gene>
<comment type="caution">
    <text evidence="2">The sequence shown here is derived from an EMBL/GenBank/DDBJ whole genome shotgun (WGS) entry which is preliminary data.</text>
</comment>
<dbReference type="AlphaFoldDB" id="A0AAV0YDH8"/>
<evidence type="ECO:0000256" key="1">
    <source>
        <dbReference type="SAM" id="Phobius"/>
    </source>
</evidence>